<evidence type="ECO:0000256" key="8">
    <source>
        <dbReference type="ARBA" id="ARBA00044772"/>
    </source>
</evidence>
<dbReference type="RefSeq" id="WP_047885004.1">
    <property type="nucleotide sequence ID" value="NZ_CP071326.1"/>
</dbReference>
<evidence type="ECO:0000313" key="14">
    <source>
        <dbReference type="Proteomes" id="UP000035909"/>
    </source>
</evidence>
<dbReference type="NCBIfam" id="NF006000">
    <property type="entry name" value="PRK08130.1"/>
    <property type="match status" value="1"/>
</dbReference>
<protein>
    <recommendedName>
        <fullName evidence="9">3-oxo-tetronate 4-phosphate decarboxylase</fullName>
        <ecNumber evidence="8">4.1.1.104</ecNumber>
    </recommendedName>
</protein>
<dbReference type="GO" id="GO:0005829">
    <property type="term" value="C:cytosol"/>
    <property type="evidence" value="ECO:0007669"/>
    <property type="project" value="TreeGrafter"/>
</dbReference>
<keyword evidence="6" id="KW-0119">Carbohydrate metabolism</keyword>
<dbReference type="Proteomes" id="UP000035909">
    <property type="component" value="Unassembled WGS sequence"/>
</dbReference>
<dbReference type="STRING" id="320778.ABT57_09585"/>
<evidence type="ECO:0000256" key="4">
    <source>
        <dbReference type="ARBA" id="ARBA00022833"/>
    </source>
</evidence>
<evidence type="ECO:0000256" key="9">
    <source>
        <dbReference type="ARBA" id="ARBA00044803"/>
    </source>
</evidence>
<evidence type="ECO:0000256" key="3">
    <source>
        <dbReference type="ARBA" id="ARBA00022723"/>
    </source>
</evidence>
<evidence type="ECO:0000256" key="10">
    <source>
        <dbReference type="ARBA" id="ARBA00047520"/>
    </source>
</evidence>
<proteinExistence type="inferred from homology"/>
<dbReference type="SMART" id="SM01007">
    <property type="entry name" value="Aldolase_II"/>
    <property type="match status" value="1"/>
</dbReference>
<keyword evidence="3" id="KW-0479">Metal-binding</keyword>
<accession>A0A0J1HE37</accession>
<dbReference type="SUPFAM" id="SSF53639">
    <property type="entry name" value="AraD/HMP-PK domain-like"/>
    <property type="match status" value="1"/>
</dbReference>
<keyword evidence="4" id="KW-0862">Zinc</keyword>
<name>A0A0J1HE37_9GAMM</name>
<dbReference type="AlphaFoldDB" id="A0A0J1HE37"/>
<dbReference type="Gene3D" id="3.40.225.10">
    <property type="entry name" value="Class II aldolase/adducin N-terminal domain"/>
    <property type="match status" value="1"/>
</dbReference>
<evidence type="ECO:0000313" key="13">
    <source>
        <dbReference type="EMBL" id="KLV09915.1"/>
    </source>
</evidence>
<reference evidence="13 14" key="1">
    <citation type="submission" date="2015-05" db="EMBL/GenBank/DDBJ databases">
        <title>Photobacterium galathea sp. nov.</title>
        <authorList>
            <person name="Machado H."/>
            <person name="Gram L."/>
        </authorList>
    </citation>
    <scope>NUCLEOTIDE SEQUENCE [LARGE SCALE GENOMIC DNA]</scope>
    <source>
        <strain evidence="13 14">DSM 22954</strain>
    </source>
</reference>
<evidence type="ECO:0000256" key="6">
    <source>
        <dbReference type="ARBA" id="ARBA00023277"/>
    </source>
</evidence>
<evidence type="ECO:0000256" key="11">
    <source>
        <dbReference type="ARBA" id="ARBA00048603"/>
    </source>
</evidence>
<dbReference type="PATRIC" id="fig|320778.3.peg.2092"/>
<dbReference type="FunFam" id="3.40.225.10:FF:000008">
    <property type="entry name" value="Sugar aldolase"/>
    <property type="match status" value="1"/>
</dbReference>
<dbReference type="PANTHER" id="PTHR22789">
    <property type="entry name" value="FUCULOSE PHOSPHATE ALDOLASE"/>
    <property type="match status" value="1"/>
</dbReference>
<dbReference type="GO" id="GO:0019323">
    <property type="term" value="P:pentose catabolic process"/>
    <property type="evidence" value="ECO:0007669"/>
    <property type="project" value="InterPro"/>
</dbReference>
<dbReference type="InterPro" id="IPR050013">
    <property type="entry name" value="OtnC"/>
</dbReference>
<keyword evidence="5" id="KW-0456">Lyase</keyword>
<gene>
    <name evidence="13" type="ORF">ABT57_09585</name>
</gene>
<dbReference type="EMBL" id="LDOU01000007">
    <property type="protein sequence ID" value="KLV09915.1"/>
    <property type="molecule type" value="Genomic_DNA"/>
</dbReference>
<keyword evidence="14" id="KW-1185">Reference proteome</keyword>
<dbReference type="InterPro" id="IPR036409">
    <property type="entry name" value="Aldolase_II/adducin_N_sf"/>
</dbReference>
<evidence type="ECO:0000259" key="12">
    <source>
        <dbReference type="SMART" id="SM01007"/>
    </source>
</evidence>
<dbReference type="NCBIfam" id="NF043034">
    <property type="entry name" value="OxoTetrPhDc"/>
    <property type="match status" value="1"/>
</dbReference>
<comment type="catalytic activity">
    <reaction evidence="11">
        <text>3-dehydro-4-O-phospho-L-erythronate + H(+) = dihydroxyacetone phosphate + CO2</text>
        <dbReference type="Rhea" id="RHEA:52404"/>
        <dbReference type="ChEBI" id="CHEBI:15378"/>
        <dbReference type="ChEBI" id="CHEBI:16526"/>
        <dbReference type="ChEBI" id="CHEBI:57642"/>
        <dbReference type="ChEBI" id="CHEBI:136592"/>
        <dbReference type="EC" id="4.1.1.104"/>
    </reaction>
</comment>
<comment type="catalytic activity">
    <reaction evidence="10">
        <text>3-dehydro-4-O-phospho-D-erythronate + H(+) = dihydroxyacetone phosphate + CO2</text>
        <dbReference type="Rhea" id="RHEA:52416"/>
        <dbReference type="ChEBI" id="CHEBI:15378"/>
        <dbReference type="ChEBI" id="CHEBI:16526"/>
        <dbReference type="ChEBI" id="CHEBI:57642"/>
        <dbReference type="ChEBI" id="CHEBI:136593"/>
        <dbReference type="EC" id="4.1.1.104"/>
    </reaction>
</comment>
<comment type="caution">
    <text evidence="13">The sequence shown here is derived from an EMBL/GenBank/DDBJ whole genome shotgun (WGS) entry which is preliminary data.</text>
</comment>
<sequence length="210" mass="22870">MTEQQLREQMVSLARSMFERGYATGGAGNLSLKLPDGHFLATPTGSSFGRLDAERLSVVDIDGQHLSGDKPSKEVAFHLAIYRNNPACNAIVHLHSTYLTALSCLEGLDPDNAIRPFTPYYVMRVGQLPVIPYLRPGDPQIATELANRAADYRAFLLANHGPVVTGTDLCDAVDNAEELEETAKLALMLDGKAIRYLTDGEVIDLKGRGK</sequence>
<dbReference type="OrthoDB" id="5500703at2"/>
<evidence type="ECO:0000256" key="5">
    <source>
        <dbReference type="ARBA" id="ARBA00023239"/>
    </source>
</evidence>
<dbReference type="EC" id="4.1.1.104" evidence="8"/>
<evidence type="ECO:0000256" key="2">
    <source>
        <dbReference type="ARBA" id="ARBA00010037"/>
    </source>
</evidence>
<comment type="cofactor">
    <cofactor evidence="1">
        <name>Zn(2+)</name>
        <dbReference type="ChEBI" id="CHEBI:29105"/>
    </cofactor>
</comment>
<dbReference type="GO" id="GO:0046872">
    <property type="term" value="F:metal ion binding"/>
    <property type="evidence" value="ECO:0007669"/>
    <property type="project" value="UniProtKB-KW"/>
</dbReference>
<organism evidence="13 14">
    <name type="scientific">Photobacterium ganghwense</name>
    <dbReference type="NCBI Taxonomy" id="320778"/>
    <lineage>
        <taxon>Bacteria</taxon>
        <taxon>Pseudomonadati</taxon>
        <taxon>Pseudomonadota</taxon>
        <taxon>Gammaproteobacteria</taxon>
        <taxon>Vibrionales</taxon>
        <taxon>Vibrionaceae</taxon>
        <taxon>Photobacterium</taxon>
    </lineage>
</organism>
<evidence type="ECO:0000256" key="7">
    <source>
        <dbReference type="ARBA" id="ARBA00044745"/>
    </source>
</evidence>
<evidence type="ECO:0000256" key="1">
    <source>
        <dbReference type="ARBA" id="ARBA00001947"/>
    </source>
</evidence>
<dbReference type="InterPro" id="IPR050197">
    <property type="entry name" value="Aldolase_class_II_sugar_metab"/>
</dbReference>
<dbReference type="InterPro" id="IPR001303">
    <property type="entry name" value="Aldolase_II/adducin_N"/>
</dbReference>
<comment type="similarity">
    <text evidence="2">Belongs to the aldolase class II family. AraD/FucA subfamily.</text>
</comment>
<comment type="function">
    <text evidence="7">Catalyzes the decarboxylation of 3-oxo-tetronate 4-phosphate to dihydroxyacetone phosphate (DHAP) and CO(2).</text>
</comment>
<feature type="domain" description="Class II aldolase/adducin N-terminal" evidence="12">
    <location>
        <begin position="8"/>
        <end position="187"/>
    </location>
</feature>
<dbReference type="PANTHER" id="PTHR22789:SF0">
    <property type="entry name" value="3-OXO-TETRONATE 4-PHOSPHATE DECARBOXYLASE-RELATED"/>
    <property type="match status" value="1"/>
</dbReference>
<dbReference type="Pfam" id="PF00596">
    <property type="entry name" value="Aldolase_II"/>
    <property type="match status" value="1"/>
</dbReference>
<dbReference type="GO" id="GO:0016832">
    <property type="term" value="F:aldehyde-lyase activity"/>
    <property type="evidence" value="ECO:0007669"/>
    <property type="project" value="InterPro"/>
</dbReference>